<dbReference type="Proteomes" id="UP000605848">
    <property type="component" value="Unassembled WGS sequence"/>
</dbReference>
<comment type="caution">
    <text evidence="1">The sequence shown here is derived from an EMBL/GenBank/DDBJ whole genome shotgun (WGS) entry which is preliminary data.</text>
</comment>
<name>A0A936ZGM8_9HYPH</name>
<proteinExistence type="predicted"/>
<keyword evidence="2" id="KW-1185">Reference proteome</keyword>
<evidence type="ECO:0000313" key="2">
    <source>
        <dbReference type="Proteomes" id="UP000605848"/>
    </source>
</evidence>
<evidence type="ECO:0000313" key="1">
    <source>
        <dbReference type="EMBL" id="MBL0407410.1"/>
    </source>
</evidence>
<sequence length="78" mass="8322">MNEQDIYIVRASGAGWAVHLNSQTLGVFDKRPQAIQAAVMVAQASGRAGRVSGVLSEEAGGEMFPIWQVGRDSYSALN</sequence>
<dbReference type="RefSeq" id="WP_202064645.1">
    <property type="nucleotide sequence ID" value="NZ_JAEQMY010000080.1"/>
</dbReference>
<gene>
    <name evidence="1" type="ORF">JKG68_26175</name>
</gene>
<evidence type="ECO:0008006" key="3">
    <source>
        <dbReference type="Google" id="ProtNLM"/>
    </source>
</evidence>
<accession>A0A936ZGM8</accession>
<organism evidence="1 2">
    <name type="scientific">Microvirga aerilata</name>
    <dbReference type="NCBI Taxonomy" id="670292"/>
    <lineage>
        <taxon>Bacteria</taxon>
        <taxon>Pseudomonadati</taxon>
        <taxon>Pseudomonadota</taxon>
        <taxon>Alphaproteobacteria</taxon>
        <taxon>Hyphomicrobiales</taxon>
        <taxon>Methylobacteriaceae</taxon>
        <taxon>Microvirga</taxon>
    </lineage>
</organism>
<protein>
    <recommendedName>
        <fullName evidence="3">DUF2188 domain-containing protein</fullName>
    </recommendedName>
</protein>
<dbReference type="AlphaFoldDB" id="A0A936ZGM8"/>
<dbReference type="EMBL" id="JAEQMY010000080">
    <property type="protein sequence ID" value="MBL0407410.1"/>
    <property type="molecule type" value="Genomic_DNA"/>
</dbReference>
<reference evidence="1" key="1">
    <citation type="submission" date="2021-01" db="EMBL/GenBank/DDBJ databases">
        <title>Microvirga sp.</title>
        <authorList>
            <person name="Kim M.K."/>
        </authorList>
    </citation>
    <scope>NUCLEOTIDE SEQUENCE</scope>
    <source>
        <strain evidence="1">5420S-16</strain>
    </source>
</reference>